<name>X0S9U8_9ZZZZ</name>
<dbReference type="SUPFAM" id="SSF54197">
    <property type="entry name" value="HIT-like"/>
    <property type="match status" value="1"/>
</dbReference>
<dbReference type="EMBL" id="BARS01008369">
    <property type="protein sequence ID" value="GAF77794.1"/>
    <property type="molecule type" value="Genomic_DNA"/>
</dbReference>
<organism evidence="1">
    <name type="scientific">marine sediment metagenome</name>
    <dbReference type="NCBI Taxonomy" id="412755"/>
    <lineage>
        <taxon>unclassified sequences</taxon>
        <taxon>metagenomes</taxon>
        <taxon>ecological metagenomes</taxon>
    </lineage>
</organism>
<gene>
    <name evidence="1" type="ORF">S01H1_15969</name>
</gene>
<accession>X0S9U8</accession>
<feature type="non-terminal residue" evidence="1">
    <location>
        <position position="1"/>
    </location>
</feature>
<dbReference type="InterPro" id="IPR036265">
    <property type="entry name" value="HIT-like_sf"/>
</dbReference>
<proteinExistence type="predicted"/>
<comment type="caution">
    <text evidence="1">The sequence shown here is derived from an EMBL/GenBank/DDBJ whole genome shotgun (WGS) entry which is preliminary data.</text>
</comment>
<protein>
    <recommendedName>
        <fullName evidence="2">HIT domain-containing protein</fullName>
    </recommendedName>
</protein>
<evidence type="ECO:0008006" key="2">
    <source>
        <dbReference type="Google" id="ProtNLM"/>
    </source>
</evidence>
<sequence>DNTENFIHFPPTYWRLHIHFVPRPHITHVYHQLYFINDIINLIEADEDVYRTYVLIDKAKL</sequence>
<reference evidence="1" key="1">
    <citation type="journal article" date="2014" name="Front. Microbiol.">
        <title>High frequency of phylogenetically diverse reductive dehalogenase-homologous genes in deep subseafloor sedimentary metagenomes.</title>
        <authorList>
            <person name="Kawai M."/>
            <person name="Futagami T."/>
            <person name="Toyoda A."/>
            <person name="Takaki Y."/>
            <person name="Nishi S."/>
            <person name="Hori S."/>
            <person name="Arai W."/>
            <person name="Tsubouchi T."/>
            <person name="Morono Y."/>
            <person name="Uchiyama I."/>
            <person name="Ito T."/>
            <person name="Fujiyama A."/>
            <person name="Inagaki F."/>
            <person name="Takami H."/>
        </authorList>
    </citation>
    <scope>NUCLEOTIDE SEQUENCE</scope>
    <source>
        <strain evidence="1">Expedition CK06-06</strain>
    </source>
</reference>
<evidence type="ECO:0000313" key="1">
    <source>
        <dbReference type="EMBL" id="GAF77794.1"/>
    </source>
</evidence>
<dbReference type="Gene3D" id="3.30.428.10">
    <property type="entry name" value="HIT-like"/>
    <property type="match status" value="1"/>
</dbReference>
<dbReference type="AlphaFoldDB" id="X0S9U8"/>